<keyword evidence="3" id="KW-1185">Reference proteome</keyword>
<feature type="compositionally biased region" description="Basic and acidic residues" evidence="1">
    <location>
        <begin position="46"/>
        <end position="63"/>
    </location>
</feature>
<evidence type="ECO:0000313" key="2">
    <source>
        <dbReference type="EMBL" id="KAL1586463.1"/>
    </source>
</evidence>
<comment type="caution">
    <text evidence="2">The sequence shown here is derived from an EMBL/GenBank/DDBJ whole genome shotgun (WGS) entry which is preliminary data.</text>
</comment>
<organism evidence="2 3">
    <name type="scientific">Cladosporium halotolerans</name>
    <dbReference type="NCBI Taxonomy" id="1052096"/>
    <lineage>
        <taxon>Eukaryota</taxon>
        <taxon>Fungi</taxon>
        <taxon>Dikarya</taxon>
        <taxon>Ascomycota</taxon>
        <taxon>Pezizomycotina</taxon>
        <taxon>Dothideomycetes</taxon>
        <taxon>Dothideomycetidae</taxon>
        <taxon>Cladosporiales</taxon>
        <taxon>Cladosporiaceae</taxon>
        <taxon>Cladosporium</taxon>
    </lineage>
</organism>
<accession>A0AB34KMX3</accession>
<sequence>MEEQNDEHQARTFSNIHVSGKERVVLGNVREEKAGSISQGDLCKPVTDEPATKWEEHAGDDAKQPVTVHSRT</sequence>
<name>A0AB34KMX3_9PEZI</name>
<dbReference type="RefSeq" id="XP_069229568.1">
    <property type="nucleotide sequence ID" value="XM_069373958.1"/>
</dbReference>
<evidence type="ECO:0000256" key="1">
    <source>
        <dbReference type="SAM" id="MobiDB-lite"/>
    </source>
</evidence>
<protein>
    <submittedName>
        <fullName evidence="2">Uncharacterized protein</fullName>
    </submittedName>
</protein>
<dbReference type="EMBL" id="JAAQHG020000014">
    <property type="protein sequence ID" value="KAL1586463.1"/>
    <property type="molecule type" value="Genomic_DNA"/>
</dbReference>
<proteinExistence type="predicted"/>
<feature type="region of interest" description="Disordered" evidence="1">
    <location>
        <begin position="31"/>
        <end position="72"/>
    </location>
</feature>
<dbReference type="GeneID" id="96006796"/>
<gene>
    <name evidence="2" type="ORF">WHR41_05353</name>
</gene>
<reference evidence="2 3" key="1">
    <citation type="journal article" date="2020" name="Microbiol. Resour. Announc.">
        <title>Draft Genome Sequence of a Cladosporium Species Isolated from the Mesophotic Ascidian Didemnum maculosum.</title>
        <authorList>
            <person name="Gioti A."/>
            <person name="Siaperas R."/>
            <person name="Nikolaivits E."/>
            <person name="Le Goff G."/>
            <person name="Ouazzani J."/>
            <person name="Kotoulas G."/>
            <person name="Topakas E."/>
        </authorList>
    </citation>
    <scope>NUCLEOTIDE SEQUENCE [LARGE SCALE GENOMIC DNA]</scope>
    <source>
        <strain evidence="2 3">TM138-S3</strain>
    </source>
</reference>
<dbReference type="AlphaFoldDB" id="A0AB34KMX3"/>
<evidence type="ECO:0000313" key="3">
    <source>
        <dbReference type="Proteomes" id="UP000803884"/>
    </source>
</evidence>
<dbReference type="Proteomes" id="UP000803884">
    <property type="component" value="Unassembled WGS sequence"/>
</dbReference>